<dbReference type="EMBL" id="CM035442">
    <property type="protein sequence ID" value="KAH7279979.1"/>
    <property type="molecule type" value="Genomic_DNA"/>
</dbReference>
<dbReference type="OrthoDB" id="1930127at2759"/>
<name>A0A8T2Q8A9_CERRI</name>
<feature type="signal peptide" evidence="1">
    <location>
        <begin position="1"/>
        <end position="20"/>
    </location>
</feature>
<organism evidence="2 3">
    <name type="scientific">Ceratopteris richardii</name>
    <name type="common">Triangle waterfern</name>
    <dbReference type="NCBI Taxonomy" id="49495"/>
    <lineage>
        <taxon>Eukaryota</taxon>
        <taxon>Viridiplantae</taxon>
        <taxon>Streptophyta</taxon>
        <taxon>Embryophyta</taxon>
        <taxon>Tracheophyta</taxon>
        <taxon>Polypodiopsida</taxon>
        <taxon>Polypodiidae</taxon>
        <taxon>Polypodiales</taxon>
        <taxon>Pteridineae</taxon>
        <taxon>Pteridaceae</taxon>
        <taxon>Parkerioideae</taxon>
        <taxon>Ceratopteris</taxon>
    </lineage>
</organism>
<sequence length="85" mass="9555">MCPMRFILVFFSLFVAGYLACKAFWTSGPEDLSSADGNDAVEDKKREGALKMGCVKFRCGMWTLVEMASGRYLWRAVTSQSMQPK</sequence>
<evidence type="ECO:0000313" key="3">
    <source>
        <dbReference type="Proteomes" id="UP000825935"/>
    </source>
</evidence>
<comment type="caution">
    <text evidence="2">The sequence shown here is derived from an EMBL/GenBank/DDBJ whole genome shotgun (WGS) entry which is preliminary data.</text>
</comment>
<evidence type="ECO:0008006" key="4">
    <source>
        <dbReference type="Google" id="ProtNLM"/>
    </source>
</evidence>
<keyword evidence="3" id="KW-1185">Reference proteome</keyword>
<dbReference type="Proteomes" id="UP000825935">
    <property type="component" value="Chromosome 37"/>
</dbReference>
<dbReference type="PANTHER" id="PTHR34132">
    <property type="entry name" value="EMB|CAB87627.1-RELATED"/>
    <property type="match status" value="1"/>
</dbReference>
<dbReference type="AlphaFoldDB" id="A0A8T2Q8A9"/>
<feature type="chain" id="PRO_5035932520" description="Secreted protein" evidence="1">
    <location>
        <begin position="21"/>
        <end position="85"/>
    </location>
</feature>
<dbReference type="PANTHER" id="PTHR34132:SF4">
    <property type="entry name" value="EXPRESSED PROTEIN"/>
    <property type="match status" value="1"/>
</dbReference>
<evidence type="ECO:0000313" key="2">
    <source>
        <dbReference type="EMBL" id="KAH7279979.1"/>
    </source>
</evidence>
<protein>
    <recommendedName>
        <fullName evidence="4">Secreted protein</fullName>
    </recommendedName>
</protein>
<reference evidence="2" key="1">
    <citation type="submission" date="2021-08" db="EMBL/GenBank/DDBJ databases">
        <title>WGS assembly of Ceratopteris richardii.</title>
        <authorList>
            <person name="Marchant D.B."/>
            <person name="Chen G."/>
            <person name="Jenkins J."/>
            <person name="Shu S."/>
            <person name="Leebens-Mack J."/>
            <person name="Grimwood J."/>
            <person name="Schmutz J."/>
            <person name="Soltis P."/>
            <person name="Soltis D."/>
            <person name="Chen Z.-H."/>
        </authorList>
    </citation>
    <scope>NUCLEOTIDE SEQUENCE</scope>
    <source>
        <strain evidence="2">Whitten #5841</strain>
        <tissue evidence="2">Leaf</tissue>
    </source>
</reference>
<accession>A0A8T2Q8A9</accession>
<evidence type="ECO:0000256" key="1">
    <source>
        <dbReference type="SAM" id="SignalP"/>
    </source>
</evidence>
<proteinExistence type="predicted"/>
<keyword evidence="1" id="KW-0732">Signal</keyword>
<dbReference type="OMA" id="ICAGFWI"/>
<gene>
    <name evidence="2" type="ORF">KP509_37G046200</name>
</gene>